<keyword evidence="1" id="KW-0472">Membrane</keyword>
<evidence type="ECO:0000313" key="2">
    <source>
        <dbReference type="EMBL" id="SEK43981.1"/>
    </source>
</evidence>
<gene>
    <name evidence="2" type="ORF">SAMN02910377_00879</name>
</gene>
<dbReference type="AlphaFoldDB" id="A0A1H7H0Y5"/>
<name>A0A1H7H0Y5_9FIRM</name>
<evidence type="ECO:0000313" key="3">
    <source>
        <dbReference type="Proteomes" id="UP000182321"/>
    </source>
</evidence>
<feature type="transmembrane region" description="Helical" evidence="1">
    <location>
        <begin position="37"/>
        <end position="58"/>
    </location>
</feature>
<feature type="transmembrane region" description="Helical" evidence="1">
    <location>
        <begin position="78"/>
        <end position="96"/>
    </location>
</feature>
<proteinExistence type="predicted"/>
<keyword evidence="3" id="KW-1185">Reference proteome</keyword>
<reference evidence="3" key="1">
    <citation type="submission" date="2016-10" db="EMBL/GenBank/DDBJ databases">
        <authorList>
            <person name="Varghese N."/>
        </authorList>
    </citation>
    <scope>NUCLEOTIDE SEQUENCE [LARGE SCALE GENOMIC DNA]</scope>
    <source>
        <strain evidence="3">ACV-9</strain>
    </source>
</reference>
<feature type="transmembrane region" description="Helical" evidence="1">
    <location>
        <begin position="6"/>
        <end position="25"/>
    </location>
</feature>
<organism evidence="2 3">
    <name type="scientific">Pseudobutyrivibrio ruminis</name>
    <dbReference type="NCBI Taxonomy" id="46206"/>
    <lineage>
        <taxon>Bacteria</taxon>
        <taxon>Bacillati</taxon>
        <taxon>Bacillota</taxon>
        <taxon>Clostridia</taxon>
        <taxon>Lachnospirales</taxon>
        <taxon>Lachnospiraceae</taxon>
        <taxon>Pseudobutyrivibrio</taxon>
    </lineage>
</organism>
<accession>A0A1H7H0Y5</accession>
<sequence length="387" mass="44169">MILIRALAFLLHFTLVPVAVGRLITYRAKSQILKSPIVRYIAGFFSLQAVFYMLNFGFCWYQNKTMTTKLIVGGFHRLSIIYSLIVVALVILWIVIDGKKFKTDLGIYRIDCRETFGEIKTNKLNIAYAIILAVLMLLQIYAAYRYEINEWSYDDYDVVVTSVDDINSDMITNVNFITGEAPYTSPKRVAQSWTTYVAYLSVVSSFDVTTVCHTILPVIMLLVAYGIYYYMARFLFAKADDRLIFMIILSVTYIMGMFSHYSPTFRLLCALWQGKAVLTAVVVPFMICFLARAFAEELDKRVALTICLVSLGACSLTVTSALLVTIMVVGMFLLMSVYNRRIYGIRYLLAGLFGPFVQAIIYVSVALLLQRQWEPNFFYNLWNGLMS</sequence>
<feature type="transmembrane region" description="Helical" evidence="1">
    <location>
        <begin position="208"/>
        <end position="231"/>
    </location>
</feature>
<evidence type="ECO:0008006" key="4">
    <source>
        <dbReference type="Google" id="ProtNLM"/>
    </source>
</evidence>
<feature type="transmembrane region" description="Helical" evidence="1">
    <location>
        <begin position="302"/>
        <end position="335"/>
    </location>
</feature>
<dbReference type="Proteomes" id="UP000182321">
    <property type="component" value="Unassembled WGS sequence"/>
</dbReference>
<feature type="transmembrane region" description="Helical" evidence="1">
    <location>
        <begin position="126"/>
        <end position="144"/>
    </location>
</feature>
<feature type="transmembrane region" description="Helical" evidence="1">
    <location>
        <begin position="347"/>
        <end position="369"/>
    </location>
</feature>
<keyword evidence="1" id="KW-1133">Transmembrane helix</keyword>
<protein>
    <recommendedName>
        <fullName evidence="4">Glycosyltransferase RgtA/B/C/D-like domain-containing protein</fullName>
    </recommendedName>
</protein>
<keyword evidence="1" id="KW-0812">Transmembrane</keyword>
<dbReference type="Pfam" id="PF19554">
    <property type="entry name" value="DUF6077"/>
    <property type="match status" value="1"/>
</dbReference>
<dbReference type="EMBL" id="FNZX01000005">
    <property type="protein sequence ID" value="SEK43981.1"/>
    <property type="molecule type" value="Genomic_DNA"/>
</dbReference>
<feature type="transmembrane region" description="Helical" evidence="1">
    <location>
        <begin position="243"/>
        <end position="261"/>
    </location>
</feature>
<dbReference type="RefSeq" id="WP_074789627.1">
    <property type="nucleotide sequence ID" value="NZ_FNZX01000005.1"/>
</dbReference>
<dbReference type="InterPro" id="IPR045723">
    <property type="entry name" value="DUF6077"/>
</dbReference>
<feature type="transmembrane region" description="Helical" evidence="1">
    <location>
        <begin position="276"/>
        <end position="295"/>
    </location>
</feature>
<evidence type="ECO:0000256" key="1">
    <source>
        <dbReference type="SAM" id="Phobius"/>
    </source>
</evidence>